<dbReference type="OrthoDB" id="6128388at2759"/>
<protein>
    <submittedName>
        <fullName evidence="4">DgyrCDS1278</fullName>
    </submittedName>
</protein>
<proteinExistence type="inferred from homology"/>
<accession>A0A7I8V6S3</accession>
<gene>
    <name evidence="4" type="ORF">DGYR_LOCUS1237</name>
</gene>
<evidence type="ECO:0000256" key="2">
    <source>
        <dbReference type="SAM" id="MobiDB-lite"/>
    </source>
</evidence>
<organism evidence="4 5">
    <name type="scientific">Dimorphilus gyrociliatus</name>
    <dbReference type="NCBI Taxonomy" id="2664684"/>
    <lineage>
        <taxon>Eukaryota</taxon>
        <taxon>Metazoa</taxon>
        <taxon>Spiralia</taxon>
        <taxon>Lophotrochozoa</taxon>
        <taxon>Annelida</taxon>
        <taxon>Polychaeta</taxon>
        <taxon>Polychaeta incertae sedis</taxon>
        <taxon>Dinophilidae</taxon>
        <taxon>Dimorphilus</taxon>
    </lineage>
</organism>
<dbReference type="Pfam" id="PF12736">
    <property type="entry name" value="CABIT"/>
    <property type="match status" value="1"/>
</dbReference>
<feature type="region of interest" description="Disordered" evidence="2">
    <location>
        <begin position="406"/>
        <end position="443"/>
    </location>
</feature>
<evidence type="ECO:0000259" key="3">
    <source>
        <dbReference type="Pfam" id="PF12736"/>
    </source>
</evidence>
<dbReference type="PANTHER" id="PTHR15215">
    <property type="entry name" value="CABIT DOMAIN-CONTAINING PROTEIN"/>
    <property type="match status" value="1"/>
</dbReference>
<sequence length="636" mass="72011">MLLNNFARDYRNHFPAYCQIVKTDLGSTILSNHRVYDGSKLVVHGLTKQSKVLGTTKSRYFSIPLTYQGKFKFKPQIFEGVESLLRSHPEYLVRVVRISDNDLPISVGDIIKFKHIDTLQRPKKPYIKCEKIDPKTGKTKDFKLPISSRAVFEETNSSYNNVYSIKDLLPFIEDQTICVELVMRSSDQKDERFDLPLNESIVLHSIFVDSAVYISLNHPEAPAFHLPIRTNIYLELYRSIPKSESPLLTKKPNILSMMDRCAEIVDADSFQALLTNKSFDSMSLKKTRDYDDNLVFDFSRSVATSSTTFDNESIINGSVFAGNSGTLYKPKNPVSKSFNDLLFDAEFDQFYTRSYTPRSENPQSVHERVRLNSEYYEQQTLAEKNARKQQTSGDNLPGTARVYVRNNESHETKFSTPTLTNETEENPSQQNGNVNGTTSVMHSVPQFPTGVPQNGIILLPLSIPQTNGSAQNVFLLPAESDGKADTASQSGYVLMPVQIANDGNIKKASSISNLSTNNGVFAGRNDFDSDDEVNSYDLLNDRRKYITAEGSRRAAKRPVDIPADGDLYNFSVKKLTDVFRELNIPENTVQRCRKAKIDGKKFSKLSPIDLQKLGLHSSPILQHFYRNTYKNHLKRY</sequence>
<keyword evidence="5" id="KW-1185">Reference proteome</keyword>
<feature type="compositionally biased region" description="Polar residues" evidence="2">
    <location>
        <begin position="428"/>
        <end position="441"/>
    </location>
</feature>
<evidence type="ECO:0000256" key="1">
    <source>
        <dbReference type="ARBA" id="ARBA00006414"/>
    </source>
</evidence>
<evidence type="ECO:0000313" key="5">
    <source>
        <dbReference type="Proteomes" id="UP000549394"/>
    </source>
</evidence>
<evidence type="ECO:0000313" key="4">
    <source>
        <dbReference type="EMBL" id="CAD5112028.1"/>
    </source>
</evidence>
<feature type="domain" description="CABIT" evidence="3">
    <location>
        <begin position="14"/>
        <end position="236"/>
    </location>
</feature>
<dbReference type="PANTHER" id="PTHR15215:SF0">
    <property type="match status" value="1"/>
</dbReference>
<dbReference type="Proteomes" id="UP000549394">
    <property type="component" value="Unassembled WGS sequence"/>
</dbReference>
<name>A0A7I8V6S3_9ANNE</name>
<dbReference type="Gene3D" id="1.10.150.50">
    <property type="entry name" value="Transcription Factor, Ets-1"/>
    <property type="match status" value="1"/>
</dbReference>
<dbReference type="AlphaFoldDB" id="A0A7I8V6S3"/>
<dbReference type="InterPro" id="IPR013761">
    <property type="entry name" value="SAM/pointed_sf"/>
</dbReference>
<dbReference type="InterPro" id="IPR025946">
    <property type="entry name" value="CABIT_dom"/>
</dbReference>
<comment type="caution">
    <text evidence="4">The sequence shown here is derived from an EMBL/GenBank/DDBJ whole genome shotgun (WGS) entry which is preliminary data.</text>
</comment>
<dbReference type="EMBL" id="CAJFCJ010000002">
    <property type="protein sequence ID" value="CAD5112028.1"/>
    <property type="molecule type" value="Genomic_DNA"/>
</dbReference>
<reference evidence="4 5" key="1">
    <citation type="submission" date="2020-08" db="EMBL/GenBank/DDBJ databases">
        <authorList>
            <person name="Hejnol A."/>
        </authorList>
    </citation>
    <scope>NUCLEOTIDE SEQUENCE [LARGE SCALE GENOMIC DNA]</scope>
</reference>
<comment type="similarity">
    <text evidence="1">Belongs to the themis family.</text>
</comment>
<dbReference type="InterPro" id="IPR039671">
    <property type="entry name" value="THEMIS"/>
</dbReference>